<evidence type="ECO:0000256" key="2">
    <source>
        <dbReference type="ARBA" id="ARBA00023015"/>
    </source>
</evidence>
<dbReference type="PROSITE" id="PS51360">
    <property type="entry name" value="PLUS3"/>
    <property type="match status" value="1"/>
</dbReference>
<dbReference type="SUPFAM" id="SSF159042">
    <property type="entry name" value="Plus3-like"/>
    <property type="match status" value="1"/>
</dbReference>
<organism evidence="8">
    <name type="scientific">Dermatophagoides farinae</name>
    <name type="common">American house dust mite</name>
    <dbReference type="NCBI Taxonomy" id="6954"/>
    <lineage>
        <taxon>Eukaryota</taxon>
        <taxon>Metazoa</taxon>
        <taxon>Ecdysozoa</taxon>
        <taxon>Arthropoda</taxon>
        <taxon>Chelicerata</taxon>
        <taxon>Arachnida</taxon>
        <taxon>Acari</taxon>
        <taxon>Acariformes</taxon>
        <taxon>Sarcoptiformes</taxon>
        <taxon>Astigmata</taxon>
        <taxon>Psoroptidia</taxon>
        <taxon>Analgoidea</taxon>
        <taxon>Pyroglyphidae</taxon>
        <taxon>Dermatophagoidinae</taxon>
        <taxon>Dermatophagoides</taxon>
    </lineage>
</organism>
<feature type="compositionally biased region" description="Polar residues" evidence="6">
    <location>
        <begin position="539"/>
        <end position="567"/>
    </location>
</feature>
<dbReference type="GO" id="GO:1990269">
    <property type="term" value="F:RNA polymerase II C-terminal domain phosphoserine binding"/>
    <property type="evidence" value="ECO:0007669"/>
    <property type="project" value="TreeGrafter"/>
</dbReference>
<evidence type="ECO:0000256" key="1">
    <source>
        <dbReference type="ARBA" id="ARBA00004123"/>
    </source>
</evidence>
<reference evidence="8" key="2">
    <citation type="journal article" date="2021" name="World Allergy Organ. J.">
        <title>Chromosome-level assembly of Dermatophagoides farinae genome and transcriptome reveals two novel allergens Der f 37 and Der f 39.</title>
        <authorList>
            <person name="Chen J."/>
            <person name="Cai Z."/>
            <person name="Fan D."/>
            <person name="Hu J."/>
            <person name="Hou Y."/>
            <person name="He Y."/>
            <person name="Zhang Z."/>
            <person name="Zhao Z."/>
            <person name="Gao P."/>
            <person name="Hu W."/>
            <person name="Sun J."/>
            <person name="Li J."/>
            <person name="Ji K."/>
        </authorList>
    </citation>
    <scope>NUCLEOTIDE SEQUENCE</scope>
    <source>
        <strain evidence="8">JKM2019</strain>
    </source>
</reference>
<reference evidence="8" key="1">
    <citation type="submission" date="2020-06" db="EMBL/GenBank/DDBJ databases">
        <authorList>
            <person name="Ji K."/>
            <person name="Li J."/>
        </authorList>
    </citation>
    <scope>NUCLEOTIDE SEQUENCE</scope>
    <source>
        <strain evidence="8">JKM2019</strain>
        <tissue evidence="8">Whole body</tissue>
    </source>
</reference>
<sequence>MARKRNRSSDDSSSASSSSSDEDEIIDSRKKNVKTASKIIPTDSSSSSDDGDDGEWNAKPKTKAKSKRNKVKLAQMTEKEREQELFNRSEKREVLRTRFEIERKLRLAKKQEMKKKANEKQNDKNVDSTFTESASRSIERRRNMEDKRKVKDAMKGLKAEREKKKEKLKQKLKATDVYSDSSDSDDSNSDIRITKKDRKKSSTSEEFSSSSSMSDDSDVDTKGKLNKRDKDDWDNERSTDHIEDVEQFDFTFEHLNSLRLSRFKMEKWCHAPFFRDTVINAFVRIGVGNSSLSQYIVGQIVDVVETAKIYTLGKTRTNKGIKLKHANDVEKVFRLEYISNSEFTETEFQQWHSKMIADKCDFPTKDLVERKKADIQKAINYNYSNEDIELIVAEKERFKNKPTNFAMKKTQLMKEKEFAEMNGDHEKAIEIGKEIDRLEEESKKLDKKRTQSIASISFINERNRMRNIKEAERAIAEAAKEAQNQKDDPFTRRKCAPTMIHVFNKNKQSQSNQSHSNEANEQSSKDIESQKSSKDLSEFNENSDTLDSSNTNKNNGSSLQSQNNHSKSTNNTSQNNEDNNDMFSVHNFDIKIDFETLDFGINNSNSSSISNQNSSLLFSGLSSSKPNGFSMARSNPLPNSGTNRRSLNLDEYKKKKGLI</sequence>
<feature type="compositionally biased region" description="Polar residues" evidence="6">
    <location>
        <begin position="127"/>
        <end position="136"/>
    </location>
</feature>
<feature type="compositionally biased region" description="Basic and acidic residues" evidence="6">
    <location>
        <begin position="219"/>
        <end position="238"/>
    </location>
</feature>
<protein>
    <submittedName>
        <fullName evidence="8">Rna polymerase-associated protein rtf1-like protein</fullName>
    </submittedName>
</protein>
<dbReference type="PANTHER" id="PTHR13115:SF8">
    <property type="entry name" value="RNA POLYMERASE-ASSOCIATED PROTEIN RTF1 HOMOLOG"/>
    <property type="match status" value="1"/>
</dbReference>
<dbReference type="AlphaFoldDB" id="A0A9D4NYH1"/>
<proteinExistence type="predicted"/>
<dbReference type="EMBL" id="SDOV01000005">
    <property type="protein sequence ID" value="KAH7640287.1"/>
    <property type="molecule type" value="Genomic_DNA"/>
</dbReference>
<gene>
    <name evidence="8" type="ORF">HUG17_7754</name>
</gene>
<feature type="domain" description="Plus3" evidence="7">
    <location>
        <begin position="249"/>
        <end position="380"/>
    </location>
</feature>
<feature type="compositionally biased region" description="Low complexity" evidence="6">
    <location>
        <begin position="568"/>
        <end position="577"/>
    </location>
</feature>
<feature type="region of interest" description="Disordered" evidence="6">
    <location>
        <begin position="108"/>
        <end position="238"/>
    </location>
</feature>
<feature type="coiled-coil region" evidence="5">
    <location>
        <begin position="428"/>
        <end position="488"/>
    </location>
</feature>
<dbReference type="SMART" id="SM00719">
    <property type="entry name" value="Plus3"/>
    <property type="match status" value="1"/>
</dbReference>
<evidence type="ECO:0000313" key="8">
    <source>
        <dbReference type="EMBL" id="KAH7640287.1"/>
    </source>
</evidence>
<feature type="compositionally biased region" description="Polar residues" evidence="6">
    <location>
        <begin position="632"/>
        <end position="646"/>
    </location>
</feature>
<evidence type="ECO:0000256" key="3">
    <source>
        <dbReference type="ARBA" id="ARBA00023163"/>
    </source>
</evidence>
<feature type="compositionally biased region" description="Basic and acidic residues" evidence="6">
    <location>
        <begin position="137"/>
        <end position="165"/>
    </location>
</feature>
<dbReference type="InterPro" id="IPR036128">
    <property type="entry name" value="Plus3-like_sf"/>
</dbReference>
<feature type="compositionally biased region" description="Basic and acidic residues" evidence="6">
    <location>
        <begin position="523"/>
        <end position="537"/>
    </location>
</feature>
<dbReference type="GO" id="GO:0016593">
    <property type="term" value="C:Cdc73/Paf1 complex"/>
    <property type="evidence" value="ECO:0007669"/>
    <property type="project" value="TreeGrafter"/>
</dbReference>
<feature type="region of interest" description="Disordered" evidence="6">
    <location>
        <begin position="505"/>
        <end position="582"/>
    </location>
</feature>
<keyword evidence="4" id="KW-0539">Nucleus</keyword>
<feature type="compositionally biased region" description="Low complexity" evidence="6">
    <location>
        <begin position="204"/>
        <end position="214"/>
    </location>
</feature>
<feature type="compositionally biased region" description="Basic residues" evidence="6">
    <location>
        <begin position="60"/>
        <end position="71"/>
    </location>
</feature>
<comment type="subcellular location">
    <subcellularLocation>
        <location evidence="1">Nucleus</location>
    </subcellularLocation>
</comment>
<dbReference type="GO" id="GO:0003677">
    <property type="term" value="F:DNA binding"/>
    <property type="evidence" value="ECO:0007669"/>
    <property type="project" value="InterPro"/>
</dbReference>
<feature type="region of interest" description="Disordered" evidence="6">
    <location>
        <begin position="1"/>
        <end position="90"/>
    </location>
</feature>
<dbReference type="PANTHER" id="PTHR13115">
    <property type="entry name" value="RNA POLYMERASE-ASSOCIATED PROTEIN RTF1 HOMOLOG"/>
    <property type="match status" value="1"/>
</dbReference>
<keyword evidence="3" id="KW-0804">Transcription</keyword>
<feature type="compositionally biased region" description="Basic and acidic residues" evidence="6">
    <location>
        <begin position="108"/>
        <end position="126"/>
    </location>
</feature>
<evidence type="ECO:0000256" key="5">
    <source>
        <dbReference type="SAM" id="Coils"/>
    </source>
</evidence>
<accession>A0A9D4NYH1</accession>
<name>A0A9D4NYH1_DERFA</name>
<dbReference type="Gene3D" id="3.90.70.200">
    <property type="entry name" value="Plus-3 domain"/>
    <property type="match status" value="1"/>
</dbReference>
<dbReference type="Pfam" id="PF03126">
    <property type="entry name" value="Plus-3"/>
    <property type="match status" value="1"/>
</dbReference>
<feature type="compositionally biased region" description="Basic and acidic residues" evidence="6">
    <location>
        <begin position="77"/>
        <end position="90"/>
    </location>
</feature>
<dbReference type="InterPro" id="IPR004343">
    <property type="entry name" value="Plus-3_dom"/>
</dbReference>
<evidence type="ECO:0000256" key="6">
    <source>
        <dbReference type="SAM" id="MobiDB-lite"/>
    </source>
</evidence>
<keyword evidence="2" id="KW-0805">Transcription regulation</keyword>
<comment type="caution">
    <text evidence="8">The sequence shown here is derived from an EMBL/GenBank/DDBJ whole genome shotgun (WGS) entry which is preliminary data.</text>
</comment>
<feature type="region of interest" description="Disordered" evidence="6">
    <location>
        <begin position="626"/>
        <end position="659"/>
    </location>
</feature>
<dbReference type="Proteomes" id="UP000828236">
    <property type="component" value="Unassembled WGS sequence"/>
</dbReference>
<feature type="compositionally biased region" description="Low complexity" evidence="6">
    <location>
        <begin position="505"/>
        <end position="522"/>
    </location>
</feature>
<evidence type="ECO:0000256" key="4">
    <source>
        <dbReference type="ARBA" id="ARBA00023242"/>
    </source>
</evidence>
<keyword evidence="5" id="KW-0175">Coiled coil</keyword>
<evidence type="ECO:0000259" key="7">
    <source>
        <dbReference type="PROSITE" id="PS51360"/>
    </source>
</evidence>